<evidence type="ECO:0000256" key="8">
    <source>
        <dbReference type="SAM" id="MobiDB-lite"/>
    </source>
</evidence>
<evidence type="ECO:0000256" key="2">
    <source>
        <dbReference type="ARBA" id="ARBA00022448"/>
    </source>
</evidence>
<organism evidence="10 11">
    <name type="scientific">Serinibacter arcticus</name>
    <dbReference type="NCBI Taxonomy" id="1655435"/>
    <lineage>
        <taxon>Bacteria</taxon>
        <taxon>Bacillati</taxon>
        <taxon>Actinomycetota</taxon>
        <taxon>Actinomycetes</taxon>
        <taxon>Micrococcales</taxon>
        <taxon>Beutenbergiaceae</taxon>
        <taxon>Serinibacter</taxon>
    </lineage>
</organism>
<evidence type="ECO:0000256" key="5">
    <source>
        <dbReference type="ARBA" id="ARBA00022989"/>
    </source>
</evidence>
<keyword evidence="6 7" id="KW-0472">Membrane</keyword>
<dbReference type="Gene3D" id="1.10.3720.10">
    <property type="entry name" value="MetI-like"/>
    <property type="match status" value="1"/>
</dbReference>
<evidence type="ECO:0000256" key="4">
    <source>
        <dbReference type="ARBA" id="ARBA00022692"/>
    </source>
</evidence>
<keyword evidence="11" id="KW-1185">Reference proteome</keyword>
<evidence type="ECO:0000313" key="10">
    <source>
        <dbReference type="EMBL" id="PWD51330.1"/>
    </source>
</evidence>
<keyword evidence="5 7" id="KW-1133">Transmembrane helix</keyword>
<dbReference type="InterPro" id="IPR035906">
    <property type="entry name" value="MetI-like_sf"/>
</dbReference>
<dbReference type="AlphaFoldDB" id="A0A2U1ZWL3"/>
<feature type="transmembrane region" description="Helical" evidence="7">
    <location>
        <begin position="137"/>
        <end position="162"/>
    </location>
</feature>
<dbReference type="Pfam" id="PF00528">
    <property type="entry name" value="BPD_transp_1"/>
    <property type="match status" value="1"/>
</dbReference>
<dbReference type="PANTHER" id="PTHR32243">
    <property type="entry name" value="MALTOSE TRANSPORT SYSTEM PERMEASE-RELATED"/>
    <property type="match status" value="1"/>
</dbReference>
<dbReference type="GO" id="GO:0005886">
    <property type="term" value="C:plasma membrane"/>
    <property type="evidence" value="ECO:0007669"/>
    <property type="project" value="UniProtKB-SubCell"/>
</dbReference>
<dbReference type="Proteomes" id="UP000245166">
    <property type="component" value="Unassembled WGS sequence"/>
</dbReference>
<dbReference type="GO" id="GO:0055085">
    <property type="term" value="P:transmembrane transport"/>
    <property type="evidence" value="ECO:0007669"/>
    <property type="project" value="InterPro"/>
</dbReference>
<evidence type="ECO:0000256" key="3">
    <source>
        <dbReference type="ARBA" id="ARBA00022475"/>
    </source>
</evidence>
<evidence type="ECO:0000256" key="6">
    <source>
        <dbReference type="ARBA" id="ARBA00023136"/>
    </source>
</evidence>
<keyword evidence="2 7" id="KW-0813">Transport</keyword>
<keyword evidence="3" id="KW-1003">Cell membrane</keyword>
<feature type="region of interest" description="Disordered" evidence="8">
    <location>
        <begin position="1"/>
        <end position="33"/>
    </location>
</feature>
<name>A0A2U1ZWL3_9MICO</name>
<dbReference type="PROSITE" id="PS50928">
    <property type="entry name" value="ABC_TM1"/>
    <property type="match status" value="1"/>
</dbReference>
<reference evidence="10 11" key="1">
    <citation type="submission" date="2018-03" db="EMBL/GenBank/DDBJ databases">
        <title>Genome assembly of novel Miniimonas species PCH200.</title>
        <authorList>
            <person name="Thakur V."/>
            <person name="Kumar V."/>
            <person name="Singh D."/>
        </authorList>
    </citation>
    <scope>NUCLEOTIDE SEQUENCE [LARGE SCALE GENOMIC DNA]</scope>
    <source>
        <strain evidence="10 11">PCH200</strain>
    </source>
</reference>
<feature type="transmembrane region" description="Helical" evidence="7">
    <location>
        <begin position="168"/>
        <end position="187"/>
    </location>
</feature>
<feature type="transmembrane region" description="Helical" evidence="7">
    <location>
        <begin position="104"/>
        <end position="125"/>
    </location>
</feature>
<feature type="transmembrane region" description="Helical" evidence="7">
    <location>
        <begin position="269"/>
        <end position="292"/>
    </location>
</feature>
<evidence type="ECO:0000313" key="11">
    <source>
        <dbReference type="Proteomes" id="UP000245166"/>
    </source>
</evidence>
<gene>
    <name evidence="10" type="ORF">C8046_12325</name>
</gene>
<accession>A0A2U1ZWL3</accession>
<evidence type="ECO:0000259" key="9">
    <source>
        <dbReference type="PROSITE" id="PS50928"/>
    </source>
</evidence>
<keyword evidence="4 7" id="KW-0812">Transmembrane</keyword>
<proteinExistence type="inferred from homology"/>
<feature type="domain" description="ABC transmembrane type-1" evidence="9">
    <location>
        <begin position="100"/>
        <end position="292"/>
    </location>
</feature>
<protein>
    <submittedName>
        <fullName evidence="10">Sugar ABC transporter permease</fullName>
    </submittedName>
</protein>
<sequence>MTQATPDAETLGLGASPERGAPRASRGGAGAALASPRRRNSKIAATVVLLAIAVAFIIPLGWILLAAFDSAATVSVKLPTSVTLDNFTQIMNVDTTFRPLGNSFIISMGTAVITVLCSVLAAYPLSRYAMRWRKPFLYGILFGTCLPITAMMVPVYALFVAFGLLDNLWGTVLFLAATSLPMAIWMTKNFMDSIPISLEEAAWVDGASAMTALWRIVVPLMRPGIAVVFIFVFTQAWGNFFVPFVLLFSESSQPAAVAIFGFFGTYGTISYGRLAAFSILYSVPVLALYLLVQRLSGSSFAMAGAVKG</sequence>
<comment type="similarity">
    <text evidence="7">Belongs to the binding-protein-dependent transport system permease family.</text>
</comment>
<dbReference type="InterPro" id="IPR000515">
    <property type="entry name" value="MetI-like"/>
</dbReference>
<feature type="transmembrane region" description="Helical" evidence="7">
    <location>
        <begin position="43"/>
        <end position="68"/>
    </location>
</feature>
<feature type="transmembrane region" description="Helical" evidence="7">
    <location>
        <begin position="225"/>
        <end position="249"/>
    </location>
</feature>
<dbReference type="SUPFAM" id="SSF161098">
    <property type="entry name" value="MetI-like"/>
    <property type="match status" value="1"/>
</dbReference>
<dbReference type="OrthoDB" id="3228189at2"/>
<dbReference type="CDD" id="cd06261">
    <property type="entry name" value="TM_PBP2"/>
    <property type="match status" value="1"/>
</dbReference>
<dbReference type="EMBL" id="PYHR01000002">
    <property type="protein sequence ID" value="PWD51330.1"/>
    <property type="molecule type" value="Genomic_DNA"/>
</dbReference>
<feature type="compositionally biased region" description="Low complexity" evidence="8">
    <location>
        <begin position="22"/>
        <end position="33"/>
    </location>
</feature>
<comment type="caution">
    <text evidence="10">The sequence shown here is derived from an EMBL/GenBank/DDBJ whole genome shotgun (WGS) entry which is preliminary data.</text>
</comment>
<dbReference type="InterPro" id="IPR050901">
    <property type="entry name" value="BP-dep_ABC_trans_perm"/>
</dbReference>
<dbReference type="RefSeq" id="WP_109229711.1">
    <property type="nucleotide sequence ID" value="NZ_PYHR01000002.1"/>
</dbReference>
<evidence type="ECO:0000256" key="7">
    <source>
        <dbReference type="RuleBase" id="RU363032"/>
    </source>
</evidence>
<evidence type="ECO:0000256" key="1">
    <source>
        <dbReference type="ARBA" id="ARBA00004651"/>
    </source>
</evidence>
<dbReference type="PANTHER" id="PTHR32243:SF18">
    <property type="entry name" value="INNER MEMBRANE ABC TRANSPORTER PERMEASE PROTEIN YCJP"/>
    <property type="match status" value="1"/>
</dbReference>
<comment type="subcellular location">
    <subcellularLocation>
        <location evidence="1 7">Cell membrane</location>
        <topology evidence="1 7">Multi-pass membrane protein</topology>
    </subcellularLocation>
</comment>